<dbReference type="InParanoid" id="A0A0R0KAF2"/>
<evidence type="ECO:0000313" key="3">
    <source>
        <dbReference type="Proteomes" id="UP000008827"/>
    </source>
</evidence>
<dbReference type="EMBL" id="CM000837">
    <property type="protein sequence ID" value="KRH61060.1"/>
    <property type="molecule type" value="Genomic_DNA"/>
</dbReference>
<name>A0A0R0KAF2_SOYBN</name>
<evidence type="ECO:0008006" key="4">
    <source>
        <dbReference type="Google" id="ProtNLM"/>
    </source>
</evidence>
<gene>
    <name evidence="1" type="ORF">GLYMA_04G025600</name>
</gene>
<dbReference type="EnsemblPlants" id="KRH61060">
    <property type="protein sequence ID" value="KRH61060"/>
    <property type="gene ID" value="GLYMA_04G025600"/>
</dbReference>
<protein>
    <recommendedName>
        <fullName evidence="4">RNase H type-1 domain-containing protein</fullName>
    </recommendedName>
</protein>
<reference evidence="1 2" key="1">
    <citation type="journal article" date="2010" name="Nature">
        <title>Genome sequence of the palaeopolyploid soybean.</title>
        <authorList>
            <person name="Schmutz J."/>
            <person name="Cannon S.B."/>
            <person name="Schlueter J."/>
            <person name="Ma J."/>
            <person name="Mitros T."/>
            <person name="Nelson W."/>
            <person name="Hyten D.L."/>
            <person name="Song Q."/>
            <person name="Thelen J.J."/>
            <person name="Cheng J."/>
            <person name="Xu D."/>
            <person name="Hellsten U."/>
            <person name="May G.D."/>
            <person name="Yu Y."/>
            <person name="Sakurai T."/>
            <person name="Umezawa T."/>
            <person name="Bhattacharyya M.K."/>
            <person name="Sandhu D."/>
            <person name="Valliyodan B."/>
            <person name="Lindquist E."/>
            <person name="Peto M."/>
            <person name="Grant D."/>
            <person name="Shu S."/>
            <person name="Goodstein D."/>
            <person name="Barry K."/>
            <person name="Futrell-Griggs M."/>
            <person name="Abernathy B."/>
            <person name="Du J."/>
            <person name="Tian Z."/>
            <person name="Zhu L."/>
            <person name="Gill N."/>
            <person name="Joshi T."/>
            <person name="Libault M."/>
            <person name="Sethuraman A."/>
            <person name="Zhang X.-C."/>
            <person name="Shinozaki K."/>
            <person name="Nguyen H.T."/>
            <person name="Wing R.A."/>
            <person name="Cregan P."/>
            <person name="Specht J."/>
            <person name="Grimwood J."/>
            <person name="Rokhsar D."/>
            <person name="Stacey G."/>
            <person name="Shoemaker R.C."/>
            <person name="Jackson S.A."/>
        </authorList>
    </citation>
    <scope>NUCLEOTIDE SEQUENCE</scope>
    <source>
        <strain evidence="2">cv. Williams 82</strain>
        <tissue evidence="1">Callus</tissue>
    </source>
</reference>
<dbReference type="Gramene" id="KRH61060">
    <property type="protein sequence ID" value="KRH61060"/>
    <property type="gene ID" value="GLYMA_04G025600"/>
</dbReference>
<keyword evidence="3" id="KW-1185">Reference proteome</keyword>
<reference evidence="2" key="2">
    <citation type="submission" date="2018-02" db="UniProtKB">
        <authorList>
            <consortium name="EnsemblPlants"/>
        </authorList>
    </citation>
    <scope>IDENTIFICATION</scope>
    <source>
        <strain evidence="2">Williams 82</strain>
    </source>
</reference>
<sequence length="238" mass="27211">MPPMQRLGCISTRRKLISKGVGCIPSCPHGLNFTEDDWHTFVDCEKAKQFCTIMEANSIKDLLFSSLTHLPNDLKCKFSMILWSIWKNRNEKVWNNLDISPATSISLSDQFYSEWSHARRKSNNIPSLPAQQVHGTWEPPPLGYITCNVAIFQDINAFGADLCIRAKGWALFKAIQWISQLDFYNAIFESDCKFVVDSCNKPHIENTDLHVILAKCCFKKRQTNCCSHFDTSIKILCL</sequence>
<dbReference type="Proteomes" id="UP000008827">
    <property type="component" value="Chromosome 4"/>
</dbReference>
<reference evidence="1" key="3">
    <citation type="submission" date="2018-07" db="EMBL/GenBank/DDBJ databases">
        <title>WGS assembly of Glycine max.</title>
        <authorList>
            <person name="Schmutz J."/>
            <person name="Cannon S."/>
            <person name="Schlueter J."/>
            <person name="Ma J."/>
            <person name="Mitros T."/>
            <person name="Nelson W."/>
            <person name="Hyten D."/>
            <person name="Song Q."/>
            <person name="Thelen J."/>
            <person name="Cheng J."/>
            <person name="Xu D."/>
            <person name="Hellsten U."/>
            <person name="May G."/>
            <person name="Yu Y."/>
            <person name="Sakurai T."/>
            <person name="Umezawa T."/>
            <person name="Bhattacharyya M."/>
            <person name="Sandhu D."/>
            <person name="Valliyodan B."/>
            <person name="Lindquist E."/>
            <person name="Peto M."/>
            <person name="Grant D."/>
            <person name="Shu S."/>
            <person name="Goodstein D."/>
            <person name="Barry K."/>
            <person name="Futrell-Griggs M."/>
            <person name="Abernathy B."/>
            <person name="Du J."/>
            <person name="Tian Z."/>
            <person name="Zhu L."/>
            <person name="Gill N."/>
            <person name="Joshi T."/>
            <person name="Libault M."/>
            <person name="Sethuraman A."/>
            <person name="Zhang X."/>
            <person name="Shinozaki K."/>
            <person name="Nguyen H."/>
            <person name="Wing R."/>
            <person name="Cregan P."/>
            <person name="Specht J."/>
            <person name="Grimwood J."/>
            <person name="Rokhsar D."/>
            <person name="Stacey G."/>
            <person name="Shoemaker R."/>
            <person name="Jackson S."/>
        </authorList>
    </citation>
    <scope>NUCLEOTIDE SEQUENCE</scope>
    <source>
        <tissue evidence="1">Callus</tissue>
    </source>
</reference>
<evidence type="ECO:0000313" key="1">
    <source>
        <dbReference type="EMBL" id="KRH61060.1"/>
    </source>
</evidence>
<dbReference type="AlphaFoldDB" id="A0A0R0KAF2"/>
<organism evidence="1">
    <name type="scientific">Glycine max</name>
    <name type="common">Soybean</name>
    <name type="synonym">Glycine hispida</name>
    <dbReference type="NCBI Taxonomy" id="3847"/>
    <lineage>
        <taxon>Eukaryota</taxon>
        <taxon>Viridiplantae</taxon>
        <taxon>Streptophyta</taxon>
        <taxon>Embryophyta</taxon>
        <taxon>Tracheophyta</taxon>
        <taxon>Spermatophyta</taxon>
        <taxon>Magnoliopsida</taxon>
        <taxon>eudicotyledons</taxon>
        <taxon>Gunneridae</taxon>
        <taxon>Pentapetalae</taxon>
        <taxon>rosids</taxon>
        <taxon>fabids</taxon>
        <taxon>Fabales</taxon>
        <taxon>Fabaceae</taxon>
        <taxon>Papilionoideae</taxon>
        <taxon>50 kb inversion clade</taxon>
        <taxon>NPAAA clade</taxon>
        <taxon>indigoferoid/millettioid clade</taxon>
        <taxon>Phaseoleae</taxon>
        <taxon>Glycine</taxon>
        <taxon>Glycine subgen. Soja</taxon>
    </lineage>
</organism>
<proteinExistence type="predicted"/>
<accession>A0A0R0KAF2</accession>
<evidence type="ECO:0000313" key="2">
    <source>
        <dbReference type="EnsemblPlants" id="KRH61060"/>
    </source>
</evidence>